<feature type="transmembrane region" description="Helical" evidence="6">
    <location>
        <begin position="174"/>
        <end position="193"/>
    </location>
</feature>
<dbReference type="AlphaFoldDB" id="A0A238IYK8"/>
<reference evidence="7 8" key="1">
    <citation type="submission" date="2017-05" db="EMBL/GenBank/DDBJ databases">
        <authorList>
            <person name="Song R."/>
            <person name="Chenine A.L."/>
            <person name="Ruprecht R.M."/>
        </authorList>
    </citation>
    <scope>NUCLEOTIDE SEQUENCE [LARGE SCALE GENOMIC DNA]</scope>
    <source>
        <strain evidence="7 8">CECT 8489</strain>
    </source>
</reference>
<evidence type="ECO:0000256" key="5">
    <source>
        <dbReference type="ARBA" id="ARBA00023136"/>
    </source>
</evidence>
<feature type="transmembrane region" description="Helical" evidence="6">
    <location>
        <begin position="260"/>
        <end position="285"/>
    </location>
</feature>
<accession>A0A238IYK8</accession>
<dbReference type="PANTHER" id="PTHR30482:SF17">
    <property type="entry name" value="ABC TRANSPORTER ATP-BINDING PROTEIN"/>
    <property type="match status" value="1"/>
</dbReference>
<dbReference type="OrthoDB" id="9804361at2"/>
<feature type="transmembrane region" description="Helical" evidence="6">
    <location>
        <begin position="125"/>
        <end position="145"/>
    </location>
</feature>
<keyword evidence="4 6" id="KW-1133">Transmembrane helix</keyword>
<feature type="transmembrane region" description="Helical" evidence="6">
    <location>
        <begin position="95"/>
        <end position="118"/>
    </location>
</feature>
<keyword evidence="2" id="KW-1003">Cell membrane</keyword>
<proteinExistence type="predicted"/>
<feature type="transmembrane region" description="Helical" evidence="6">
    <location>
        <begin position="65"/>
        <end position="83"/>
    </location>
</feature>
<keyword evidence="8" id="KW-1185">Reference proteome</keyword>
<evidence type="ECO:0000313" key="7">
    <source>
        <dbReference type="EMBL" id="SMX23072.1"/>
    </source>
</evidence>
<evidence type="ECO:0000256" key="1">
    <source>
        <dbReference type="ARBA" id="ARBA00004651"/>
    </source>
</evidence>
<dbReference type="Proteomes" id="UP000201838">
    <property type="component" value="Unassembled WGS sequence"/>
</dbReference>
<organism evidence="7 8">
    <name type="scientific">Boseongicola aestuarii</name>
    <dbReference type="NCBI Taxonomy" id="1470561"/>
    <lineage>
        <taxon>Bacteria</taxon>
        <taxon>Pseudomonadati</taxon>
        <taxon>Pseudomonadota</taxon>
        <taxon>Alphaproteobacteria</taxon>
        <taxon>Rhodobacterales</taxon>
        <taxon>Paracoccaceae</taxon>
        <taxon>Boseongicola</taxon>
    </lineage>
</organism>
<protein>
    <submittedName>
        <fullName evidence="7">Leucine/isoleucine/valine transporter permease subunit</fullName>
    </submittedName>
</protein>
<dbReference type="InterPro" id="IPR043428">
    <property type="entry name" value="LivM-like"/>
</dbReference>
<gene>
    <name evidence="7" type="ORF">BOA8489_01174</name>
</gene>
<comment type="subcellular location">
    <subcellularLocation>
        <location evidence="1">Cell membrane</location>
        <topology evidence="1">Multi-pass membrane protein</topology>
    </subcellularLocation>
</comment>
<sequence>MLSDKHLPAFYGLGALILVVLPWILTAADSSYLISTATRLVIFAIGAVSLDLLIGYTGLVSFGHAAFFGVGAYVVGILAFHNFEETTFLGFDGTLTGLVVLPLAILISAVFALIIGALALRTKSVYFIMITLSFGQMLFFLFVSLEAYGGDDGMMMFEGRNVLPILDLNDRITFYYFCLAIFTAFFVFCHRLVRSKFGRVLAAIRQNEDRMTSIGIRPYTAKLLIFVIAGAGAGLAGALMANHTEFVSPGLTHWTKSGDLMIVVILGGIGTLIGPVMGAFVFLLLEEFLPIIFHELGMDLLKEHWRVVFGPILILIVLFAKTGLYGLIFRREG</sequence>
<evidence type="ECO:0000313" key="8">
    <source>
        <dbReference type="Proteomes" id="UP000201838"/>
    </source>
</evidence>
<dbReference type="GO" id="GO:0005886">
    <property type="term" value="C:plasma membrane"/>
    <property type="evidence" value="ECO:0007669"/>
    <property type="project" value="UniProtKB-SubCell"/>
</dbReference>
<evidence type="ECO:0000256" key="2">
    <source>
        <dbReference type="ARBA" id="ARBA00022475"/>
    </source>
</evidence>
<keyword evidence="3 6" id="KW-0812">Transmembrane</keyword>
<feature type="transmembrane region" description="Helical" evidence="6">
    <location>
        <begin position="7"/>
        <end position="25"/>
    </location>
</feature>
<feature type="transmembrane region" description="Helical" evidence="6">
    <location>
        <begin position="31"/>
        <end position="53"/>
    </location>
</feature>
<dbReference type="CDD" id="cd06581">
    <property type="entry name" value="TM_PBP1_LivM_like"/>
    <property type="match status" value="1"/>
</dbReference>
<name>A0A238IYK8_9RHOB</name>
<feature type="transmembrane region" description="Helical" evidence="6">
    <location>
        <begin position="305"/>
        <end position="328"/>
    </location>
</feature>
<dbReference type="GO" id="GO:0015658">
    <property type="term" value="F:branched-chain amino acid transmembrane transporter activity"/>
    <property type="evidence" value="ECO:0007669"/>
    <property type="project" value="InterPro"/>
</dbReference>
<evidence type="ECO:0000256" key="4">
    <source>
        <dbReference type="ARBA" id="ARBA00022989"/>
    </source>
</evidence>
<feature type="transmembrane region" description="Helical" evidence="6">
    <location>
        <begin position="219"/>
        <end position="240"/>
    </location>
</feature>
<dbReference type="InterPro" id="IPR001851">
    <property type="entry name" value="ABC_transp_permease"/>
</dbReference>
<dbReference type="Pfam" id="PF02653">
    <property type="entry name" value="BPD_transp_2"/>
    <property type="match status" value="1"/>
</dbReference>
<keyword evidence="5 6" id="KW-0472">Membrane</keyword>
<dbReference type="RefSeq" id="WP_093973076.1">
    <property type="nucleotide sequence ID" value="NZ_FXXQ01000003.1"/>
</dbReference>
<evidence type="ECO:0000256" key="6">
    <source>
        <dbReference type="SAM" id="Phobius"/>
    </source>
</evidence>
<dbReference type="EMBL" id="FXXQ01000003">
    <property type="protein sequence ID" value="SMX23072.1"/>
    <property type="molecule type" value="Genomic_DNA"/>
</dbReference>
<dbReference type="PANTHER" id="PTHR30482">
    <property type="entry name" value="HIGH-AFFINITY BRANCHED-CHAIN AMINO ACID TRANSPORT SYSTEM PERMEASE"/>
    <property type="match status" value="1"/>
</dbReference>
<evidence type="ECO:0000256" key="3">
    <source>
        <dbReference type="ARBA" id="ARBA00022692"/>
    </source>
</evidence>